<dbReference type="CDD" id="cd00090">
    <property type="entry name" value="HTH_ARSR"/>
    <property type="match status" value="1"/>
</dbReference>
<geneLocation type="plasmid" evidence="3">
    <name>pJCM16430-01</name>
</geneLocation>
<dbReference type="Proteomes" id="UP000282007">
    <property type="component" value="Plasmid pJCM16430-01"/>
</dbReference>
<reference evidence="3 6" key="2">
    <citation type="submission" date="2018-07" db="EMBL/GenBank/DDBJ databases">
        <title>Genome sequences of Haloplanus aerogenes JCM 16430T.</title>
        <authorList>
            <person name="Kim Y.B."/>
            <person name="Roh S.W."/>
        </authorList>
    </citation>
    <scope>NUCLEOTIDE SEQUENCE [LARGE SCALE GENOMIC DNA]</scope>
    <source>
        <strain evidence="3 6">JCM 16430</strain>
        <plasmid evidence="3">pJCM16430-01</plasmid>
        <plasmid evidence="6">pjcm16430-01</plasmid>
    </source>
</reference>
<evidence type="ECO:0000313" key="5">
    <source>
        <dbReference type="Proteomes" id="UP000277326"/>
    </source>
</evidence>
<dbReference type="AlphaFoldDB" id="A0A3M0CHK2"/>
<dbReference type="EMBL" id="CP034146">
    <property type="protein sequence ID" value="AZH27304.1"/>
    <property type="molecule type" value="Genomic_DNA"/>
</dbReference>
<evidence type="ECO:0000313" key="4">
    <source>
        <dbReference type="EMBL" id="RMB08267.1"/>
    </source>
</evidence>
<protein>
    <submittedName>
        <fullName evidence="3">ArsR family transcriptional regulator</fullName>
    </submittedName>
    <submittedName>
        <fullName evidence="4">Sugar-specific transcriptional regulator TrmB</fullName>
    </submittedName>
</protein>
<dbReference type="RefSeq" id="WP_121922114.1">
    <property type="nucleotide sequence ID" value="NZ_CP034146.1"/>
</dbReference>
<dbReference type="GO" id="GO:0003677">
    <property type="term" value="F:DNA binding"/>
    <property type="evidence" value="ECO:0007669"/>
    <property type="project" value="InterPro"/>
</dbReference>
<dbReference type="InterPro" id="IPR002831">
    <property type="entry name" value="Tscrpt_reg_TrmB_N"/>
</dbReference>
<keyword evidence="3" id="KW-0614">Plasmid</keyword>
<sequence length="115" mass="12955">MPTEIKRDGPENDDAYSDDAPLTHVFGESGKVKILSALLSERDHDLTISDIHKISGVARSTVYENIGELQEMGLVVKTRERGGSQMYQINTDNEIVDHISKVEELAFERLLELER</sequence>
<dbReference type="Pfam" id="PF01978">
    <property type="entry name" value="TrmB"/>
    <property type="match status" value="1"/>
</dbReference>
<feature type="compositionally biased region" description="Basic and acidic residues" evidence="1">
    <location>
        <begin position="1"/>
        <end position="10"/>
    </location>
</feature>
<proteinExistence type="predicted"/>
<gene>
    <name evidence="4" type="ORF">ATH50_3597</name>
    <name evidence="3" type="ORF">DU502_17970</name>
</gene>
<dbReference type="SUPFAM" id="SSF46785">
    <property type="entry name" value="Winged helix' DNA-binding domain"/>
    <property type="match status" value="1"/>
</dbReference>
<dbReference type="GeneID" id="38473214"/>
<name>A0A3M0CHK2_9EURY</name>
<evidence type="ECO:0000313" key="6">
    <source>
        <dbReference type="Proteomes" id="UP000282007"/>
    </source>
</evidence>
<accession>A0A3M0CHK2</accession>
<dbReference type="InterPro" id="IPR001845">
    <property type="entry name" value="HTH_ArsR_DNA-bd_dom"/>
</dbReference>
<dbReference type="PROSITE" id="PS50987">
    <property type="entry name" value="HTH_ARSR_2"/>
    <property type="match status" value="1"/>
</dbReference>
<dbReference type="InterPro" id="IPR011991">
    <property type="entry name" value="ArsR-like_HTH"/>
</dbReference>
<dbReference type="Proteomes" id="UP000277326">
    <property type="component" value="Unassembled WGS sequence"/>
</dbReference>
<geneLocation type="plasmid" evidence="6">
    <name>pjcm16430-01</name>
</geneLocation>
<dbReference type="KEGG" id="haer:DU502_17970"/>
<reference evidence="4" key="3">
    <citation type="submission" date="2018-10" db="EMBL/GenBank/DDBJ databases">
        <authorList>
            <person name="Whitman W."/>
            <person name="Huntemann M."/>
            <person name="Clum A."/>
            <person name="Pillay M."/>
            <person name="Palaniappan K."/>
            <person name="Varghese N."/>
            <person name="Mikhailova N."/>
            <person name="Stamatis D."/>
            <person name="Reddy T."/>
            <person name="Daum C."/>
            <person name="Shapiro N."/>
            <person name="Ivanova N."/>
            <person name="Kyrpides N."/>
            <person name="Woyke T."/>
        </authorList>
    </citation>
    <scope>NUCLEOTIDE SEQUENCE</scope>
    <source>
        <strain evidence="4">CGMCC 1.10124</strain>
    </source>
</reference>
<dbReference type="SMART" id="SM00418">
    <property type="entry name" value="HTH_ARSR"/>
    <property type="match status" value="1"/>
</dbReference>
<dbReference type="EMBL" id="REFS01000011">
    <property type="protein sequence ID" value="RMB08267.1"/>
    <property type="molecule type" value="Genomic_DNA"/>
</dbReference>
<dbReference type="Gene3D" id="1.10.10.10">
    <property type="entry name" value="Winged helix-like DNA-binding domain superfamily/Winged helix DNA-binding domain"/>
    <property type="match status" value="1"/>
</dbReference>
<feature type="domain" description="HTH arsR-type" evidence="2">
    <location>
        <begin position="11"/>
        <end position="114"/>
    </location>
</feature>
<evidence type="ECO:0000259" key="2">
    <source>
        <dbReference type="PROSITE" id="PS50987"/>
    </source>
</evidence>
<dbReference type="InterPro" id="IPR036388">
    <property type="entry name" value="WH-like_DNA-bd_sf"/>
</dbReference>
<evidence type="ECO:0000256" key="1">
    <source>
        <dbReference type="SAM" id="MobiDB-lite"/>
    </source>
</evidence>
<reference evidence="4 5" key="1">
    <citation type="journal article" date="2015" name="Stand. Genomic Sci.">
        <title>Genomic Encyclopedia of Bacterial and Archaeal Type Strains, Phase III: the genomes of soil and plant-associated and newly described type strains.</title>
        <authorList>
            <person name="Whitman W.B."/>
            <person name="Woyke T."/>
            <person name="Klenk H.P."/>
            <person name="Zhou Y."/>
            <person name="Lilburn T.G."/>
            <person name="Beck B.J."/>
            <person name="De Vos P."/>
            <person name="Vandamme P."/>
            <person name="Eisen J.A."/>
            <person name="Garrity G."/>
            <person name="Hugenholtz P."/>
            <person name="Kyrpides N.C."/>
        </authorList>
    </citation>
    <scope>NUCLEOTIDE SEQUENCE [LARGE SCALE GENOMIC DNA]</scope>
    <source>
        <strain evidence="4 5">CGMCC 1.10124</strain>
    </source>
</reference>
<evidence type="ECO:0000313" key="3">
    <source>
        <dbReference type="EMBL" id="AZH27304.1"/>
    </source>
</evidence>
<dbReference type="OrthoDB" id="319083at2157"/>
<organism evidence="4 5">
    <name type="scientific">Haloplanus aerogenes</name>
    <dbReference type="NCBI Taxonomy" id="660522"/>
    <lineage>
        <taxon>Archaea</taxon>
        <taxon>Methanobacteriati</taxon>
        <taxon>Methanobacteriota</taxon>
        <taxon>Stenosarchaea group</taxon>
        <taxon>Halobacteria</taxon>
        <taxon>Halobacteriales</taxon>
        <taxon>Haloferacaceae</taxon>
        <taxon>Haloplanus</taxon>
    </lineage>
</organism>
<keyword evidence="6" id="KW-1185">Reference proteome</keyword>
<dbReference type="InterPro" id="IPR036390">
    <property type="entry name" value="WH_DNA-bd_sf"/>
</dbReference>
<dbReference type="GO" id="GO:0003700">
    <property type="term" value="F:DNA-binding transcription factor activity"/>
    <property type="evidence" value="ECO:0007669"/>
    <property type="project" value="InterPro"/>
</dbReference>
<feature type="region of interest" description="Disordered" evidence="1">
    <location>
        <begin position="1"/>
        <end position="22"/>
    </location>
</feature>